<evidence type="ECO:0000259" key="2">
    <source>
        <dbReference type="Pfam" id="PF16344"/>
    </source>
</evidence>
<dbReference type="Pfam" id="PF16344">
    <property type="entry name" value="FecR_C"/>
    <property type="match status" value="1"/>
</dbReference>
<dbReference type="FunFam" id="2.60.120.1440:FF:000001">
    <property type="entry name" value="Putative anti-sigma factor"/>
    <property type="match status" value="1"/>
</dbReference>
<dbReference type="AlphaFoldDB" id="A0A3D8HF71"/>
<keyword evidence="6" id="KW-1185">Reference proteome</keyword>
<dbReference type="Pfam" id="PF04773">
    <property type="entry name" value="FecR"/>
    <property type="match status" value="1"/>
</dbReference>
<dbReference type="InterPro" id="IPR032508">
    <property type="entry name" value="FecR_C"/>
</dbReference>
<dbReference type="RefSeq" id="WP_115499252.1">
    <property type="nucleotide sequence ID" value="NZ_JACRTI010000015.1"/>
</dbReference>
<dbReference type="PANTHER" id="PTHR30273:SF2">
    <property type="entry name" value="PROTEIN FECR"/>
    <property type="match status" value="1"/>
</dbReference>
<dbReference type="Gene3D" id="3.55.50.30">
    <property type="match status" value="1"/>
</dbReference>
<feature type="domain" description="FecR protein" evidence="1">
    <location>
        <begin position="105"/>
        <end position="199"/>
    </location>
</feature>
<dbReference type="PANTHER" id="PTHR30273">
    <property type="entry name" value="PERIPLASMIC SIGNAL SENSOR AND SIGMA FACTOR ACTIVATOR FECR-RELATED"/>
    <property type="match status" value="1"/>
</dbReference>
<dbReference type="Gene3D" id="2.60.120.1440">
    <property type="match status" value="1"/>
</dbReference>
<accession>A0A3D8HF71</accession>
<dbReference type="Proteomes" id="UP000256321">
    <property type="component" value="Unassembled WGS sequence"/>
</dbReference>
<evidence type="ECO:0000313" key="4">
    <source>
        <dbReference type="EMBL" id="RDU49586.1"/>
    </source>
</evidence>
<reference evidence="3 6" key="2">
    <citation type="submission" date="2020-08" db="EMBL/GenBank/DDBJ databases">
        <title>Genome public.</title>
        <authorList>
            <person name="Liu C."/>
            <person name="Sun Q."/>
        </authorList>
    </citation>
    <scope>NUCLEOTIDE SEQUENCE [LARGE SCALE GENOMIC DNA]</scope>
    <source>
        <strain evidence="3 6">426_9</strain>
    </source>
</reference>
<comment type="caution">
    <text evidence="4">The sequence shown here is derived from an EMBL/GenBank/DDBJ whole genome shotgun (WGS) entry which is preliminary data.</text>
</comment>
<gene>
    <name evidence="4" type="ORF">DWU89_08665</name>
    <name evidence="3" type="ORF">H8784_08465</name>
</gene>
<sequence length="315" mass="36379">MNRKVLYKFFEGTASYEEEVEIRQWMEHSPENRREFLRERKLFDSMLLLGDEKAIGKAQRVKSRHNSSLRTEILKVAAVVAVTLGLNILYQFVSDKNQTVPMQSIYVPSGQRVNLTLSDGTNVWLNARTRILYPAVFDKSIRQVTVDGEAYFDVAKDKQRPFIVETNKCKMEVLGTKFNVEGYSDKDDFEVTLMEGSVKVASKQGVGNTLILAPDSKACLEKDGRLTVVPVDDYNPYRWKEGLICFRAESFSYIMNDLEKYFGVSIIIENKAVLKYNFTGKFRQADGIDYALRVLQKDISFRYERDDENQVIYIR</sequence>
<proteinExistence type="predicted"/>
<dbReference type="PIRSF" id="PIRSF018266">
    <property type="entry name" value="FecR"/>
    <property type="match status" value="1"/>
</dbReference>
<dbReference type="InterPro" id="IPR012373">
    <property type="entry name" value="Ferrdict_sens_TM"/>
</dbReference>
<dbReference type="GO" id="GO:0016989">
    <property type="term" value="F:sigma factor antagonist activity"/>
    <property type="evidence" value="ECO:0007669"/>
    <property type="project" value="TreeGrafter"/>
</dbReference>
<dbReference type="InterPro" id="IPR006860">
    <property type="entry name" value="FecR"/>
</dbReference>
<reference evidence="4 5" key="1">
    <citation type="submission" date="2018-07" db="EMBL/GenBank/DDBJ databases">
        <title>Parabacteroides acidifaciens nov. sp., isolated from human feces.</title>
        <authorList>
            <person name="Wang Y.J."/>
        </authorList>
    </citation>
    <scope>NUCLEOTIDE SEQUENCE [LARGE SCALE GENOMIC DNA]</scope>
    <source>
        <strain evidence="4 5">426-9</strain>
    </source>
</reference>
<dbReference type="Proteomes" id="UP000629596">
    <property type="component" value="Unassembled WGS sequence"/>
</dbReference>
<protein>
    <submittedName>
        <fullName evidence="4">DUF4974 domain-containing protein</fullName>
    </submittedName>
    <submittedName>
        <fullName evidence="3">FecR domain-containing protein</fullName>
    </submittedName>
</protein>
<feature type="domain" description="Protein FecR C-terminal" evidence="2">
    <location>
        <begin position="244"/>
        <end position="312"/>
    </location>
</feature>
<evidence type="ECO:0000259" key="1">
    <source>
        <dbReference type="Pfam" id="PF04773"/>
    </source>
</evidence>
<dbReference type="EMBL" id="JACRTI010000015">
    <property type="protein sequence ID" value="MBC8601753.1"/>
    <property type="molecule type" value="Genomic_DNA"/>
</dbReference>
<organism evidence="4 5">
    <name type="scientific">Parabacteroides acidifaciens</name>
    <dbReference type="NCBI Taxonomy" id="2290935"/>
    <lineage>
        <taxon>Bacteria</taxon>
        <taxon>Pseudomonadati</taxon>
        <taxon>Bacteroidota</taxon>
        <taxon>Bacteroidia</taxon>
        <taxon>Bacteroidales</taxon>
        <taxon>Tannerellaceae</taxon>
        <taxon>Parabacteroides</taxon>
    </lineage>
</organism>
<dbReference type="EMBL" id="QREV01000015">
    <property type="protein sequence ID" value="RDU49586.1"/>
    <property type="molecule type" value="Genomic_DNA"/>
</dbReference>
<evidence type="ECO:0000313" key="6">
    <source>
        <dbReference type="Proteomes" id="UP000629596"/>
    </source>
</evidence>
<name>A0A3D8HF71_9BACT</name>
<evidence type="ECO:0000313" key="3">
    <source>
        <dbReference type="EMBL" id="MBC8601753.1"/>
    </source>
</evidence>
<evidence type="ECO:0000313" key="5">
    <source>
        <dbReference type="Proteomes" id="UP000256321"/>
    </source>
</evidence>